<evidence type="ECO:0000256" key="2">
    <source>
        <dbReference type="ARBA" id="ARBA00022490"/>
    </source>
</evidence>
<evidence type="ECO:0000256" key="4">
    <source>
        <dbReference type="ARBA" id="ARBA00022801"/>
    </source>
</evidence>
<name>A0AAU9CIN0_9BACT</name>
<dbReference type="GO" id="GO:0009318">
    <property type="term" value="C:exodeoxyribonuclease VII complex"/>
    <property type="evidence" value="ECO:0007669"/>
    <property type="project" value="UniProtKB-UniRule"/>
</dbReference>
<keyword evidence="3" id="KW-0540">Nuclease</keyword>
<dbReference type="GO" id="GO:0006308">
    <property type="term" value="P:DNA catabolic process"/>
    <property type="evidence" value="ECO:0007669"/>
    <property type="project" value="UniProtKB-UniRule"/>
</dbReference>
<organism evidence="7 8">
    <name type="scientific">Fulvitalea axinellae</name>
    <dbReference type="NCBI Taxonomy" id="1182444"/>
    <lineage>
        <taxon>Bacteria</taxon>
        <taxon>Pseudomonadati</taxon>
        <taxon>Bacteroidota</taxon>
        <taxon>Cytophagia</taxon>
        <taxon>Cytophagales</taxon>
        <taxon>Persicobacteraceae</taxon>
        <taxon>Fulvitalea</taxon>
    </lineage>
</organism>
<evidence type="ECO:0000256" key="1">
    <source>
        <dbReference type="ARBA" id="ARBA00009998"/>
    </source>
</evidence>
<reference evidence="7 8" key="1">
    <citation type="submission" date="2021-12" db="EMBL/GenBank/DDBJ databases">
        <title>Genome sequencing of bacteria with rrn-lacking chromosome and rrn-plasmid.</title>
        <authorList>
            <person name="Anda M."/>
            <person name="Iwasaki W."/>
        </authorList>
    </citation>
    <scope>NUCLEOTIDE SEQUENCE [LARGE SCALE GENOMIC DNA]</scope>
    <source>
        <strain evidence="7 8">DSM 100852</strain>
    </source>
</reference>
<accession>A0AAU9CIN0</accession>
<dbReference type="SUPFAM" id="SSF116842">
    <property type="entry name" value="XseB-like"/>
    <property type="match status" value="1"/>
</dbReference>
<dbReference type="InterPro" id="IPR003761">
    <property type="entry name" value="Exonuc_VII_S"/>
</dbReference>
<dbReference type="GO" id="GO:0008855">
    <property type="term" value="F:exodeoxyribonuclease VII activity"/>
    <property type="evidence" value="ECO:0007669"/>
    <property type="project" value="UniProtKB-UniRule"/>
</dbReference>
<dbReference type="InterPro" id="IPR037004">
    <property type="entry name" value="Exonuc_VII_ssu_sf"/>
</dbReference>
<keyword evidence="8" id="KW-1185">Reference proteome</keyword>
<protein>
    <recommendedName>
        <fullName evidence="6">Exodeoxyribonuclease VII small subunit</fullName>
        <ecNumber evidence="6">3.1.11.6</ecNumber>
    </recommendedName>
</protein>
<proteinExistence type="inferred from homology"/>
<keyword evidence="5" id="KW-0269">Exonuclease</keyword>
<dbReference type="Proteomes" id="UP001348817">
    <property type="component" value="Chromosome"/>
</dbReference>
<dbReference type="EMBL" id="AP025314">
    <property type="protein sequence ID" value="BDD09140.1"/>
    <property type="molecule type" value="Genomic_DNA"/>
</dbReference>
<dbReference type="Gene3D" id="1.10.287.1040">
    <property type="entry name" value="Exonuclease VII, small subunit"/>
    <property type="match status" value="1"/>
</dbReference>
<dbReference type="EC" id="3.1.11.6" evidence="6"/>
<dbReference type="Pfam" id="PF02609">
    <property type="entry name" value="Exonuc_VII_S"/>
    <property type="match status" value="1"/>
</dbReference>
<dbReference type="KEGG" id="fax:FUAX_15720"/>
<dbReference type="RefSeq" id="WP_338394356.1">
    <property type="nucleotide sequence ID" value="NZ_AP025314.1"/>
</dbReference>
<evidence type="ECO:0000256" key="6">
    <source>
        <dbReference type="NCBIfam" id="TIGR01280"/>
    </source>
</evidence>
<dbReference type="NCBIfam" id="TIGR01280">
    <property type="entry name" value="xseB"/>
    <property type="match status" value="1"/>
</dbReference>
<gene>
    <name evidence="7" type="ORF">FUAX_15720</name>
</gene>
<dbReference type="AlphaFoldDB" id="A0AAU9CIN0"/>
<keyword evidence="4" id="KW-0378">Hydrolase</keyword>
<evidence type="ECO:0000313" key="8">
    <source>
        <dbReference type="Proteomes" id="UP001348817"/>
    </source>
</evidence>
<comment type="similarity">
    <text evidence="1">Belongs to the XseB family.</text>
</comment>
<sequence>MSEELSYKDAMEELEAIVNTIEHEEPEPDALIGLVERAGFLMKYCKAKLRSTEDELEKTLKKLNGEE</sequence>
<keyword evidence="2" id="KW-0963">Cytoplasm</keyword>
<evidence type="ECO:0000256" key="3">
    <source>
        <dbReference type="ARBA" id="ARBA00022722"/>
    </source>
</evidence>
<evidence type="ECO:0000256" key="5">
    <source>
        <dbReference type="ARBA" id="ARBA00022839"/>
    </source>
</evidence>
<evidence type="ECO:0000313" key="7">
    <source>
        <dbReference type="EMBL" id="BDD09140.1"/>
    </source>
</evidence>